<accession>A0A7Y9TG97</accession>
<evidence type="ECO:0000256" key="1">
    <source>
        <dbReference type="ARBA" id="ARBA00005564"/>
    </source>
</evidence>
<keyword evidence="5" id="KW-1185">Reference proteome</keyword>
<feature type="chain" id="PRO_5031559133" evidence="3">
    <location>
        <begin position="28"/>
        <end position="422"/>
    </location>
</feature>
<dbReference type="GO" id="GO:0016853">
    <property type="term" value="F:isomerase activity"/>
    <property type="evidence" value="ECO:0007669"/>
    <property type="project" value="UniProtKB-KW"/>
</dbReference>
<dbReference type="GO" id="GO:0006006">
    <property type="term" value="P:glucose metabolic process"/>
    <property type="evidence" value="ECO:0007669"/>
    <property type="project" value="UniProtKB-KW"/>
</dbReference>
<dbReference type="Proteomes" id="UP000589520">
    <property type="component" value="Unassembled WGS sequence"/>
</dbReference>
<dbReference type="Gene3D" id="2.130.10.10">
    <property type="entry name" value="YVTN repeat-like/Quinoprotein amine dehydrogenase"/>
    <property type="match status" value="2"/>
</dbReference>
<dbReference type="PROSITE" id="PS51257">
    <property type="entry name" value="PROKAR_LIPOPROTEIN"/>
    <property type="match status" value="1"/>
</dbReference>
<protein>
    <submittedName>
        <fullName evidence="4">6-phosphogluconolactonase (Cycloisomerase 2 family)</fullName>
    </submittedName>
</protein>
<organism evidence="4 5">
    <name type="scientific">Granulicella arctica</name>
    <dbReference type="NCBI Taxonomy" id="940613"/>
    <lineage>
        <taxon>Bacteria</taxon>
        <taxon>Pseudomonadati</taxon>
        <taxon>Acidobacteriota</taxon>
        <taxon>Terriglobia</taxon>
        <taxon>Terriglobales</taxon>
        <taxon>Acidobacteriaceae</taxon>
        <taxon>Granulicella</taxon>
    </lineage>
</organism>
<dbReference type="PANTHER" id="PTHR30344">
    <property type="entry name" value="6-PHOSPHOGLUCONOLACTONASE-RELATED"/>
    <property type="match status" value="1"/>
</dbReference>
<keyword evidence="4" id="KW-0413">Isomerase</keyword>
<keyword evidence="3" id="KW-0732">Signal</keyword>
<dbReference type="InterPro" id="IPR011045">
    <property type="entry name" value="N2O_reductase_N"/>
</dbReference>
<dbReference type="Pfam" id="PF10282">
    <property type="entry name" value="Lactonase"/>
    <property type="match status" value="1"/>
</dbReference>
<dbReference type="AlphaFoldDB" id="A0A7Y9TG97"/>
<dbReference type="RefSeq" id="WP_179489396.1">
    <property type="nucleotide sequence ID" value="NZ_JACCCW010000001.1"/>
</dbReference>
<keyword evidence="2" id="KW-0313">Glucose metabolism</keyword>
<proteinExistence type="inferred from homology"/>
<dbReference type="SUPFAM" id="SSF50974">
    <property type="entry name" value="Nitrous oxide reductase, N-terminal domain"/>
    <property type="match status" value="1"/>
</dbReference>
<comment type="similarity">
    <text evidence="1">Belongs to the cycloisomerase 2 family.</text>
</comment>
<dbReference type="InterPro" id="IPR019405">
    <property type="entry name" value="Lactonase_7-beta_prop"/>
</dbReference>
<dbReference type="PANTHER" id="PTHR30344:SF1">
    <property type="entry name" value="6-PHOSPHOGLUCONOLACTONASE"/>
    <property type="match status" value="1"/>
</dbReference>
<reference evidence="4 5" key="1">
    <citation type="submission" date="2020-07" db="EMBL/GenBank/DDBJ databases">
        <title>Genomic Encyclopedia of Type Strains, Phase IV (KMG-V): Genome sequencing to study the core and pangenomes of soil and plant-associated prokaryotes.</title>
        <authorList>
            <person name="Whitman W."/>
        </authorList>
    </citation>
    <scope>NUCLEOTIDE SEQUENCE [LARGE SCALE GENOMIC DNA]</scope>
    <source>
        <strain evidence="4 5">X4EP2</strain>
    </source>
</reference>
<evidence type="ECO:0000313" key="5">
    <source>
        <dbReference type="Proteomes" id="UP000589520"/>
    </source>
</evidence>
<gene>
    <name evidence="4" type="ORF">HDF17_001556</name>
</gene>
<dbReference type="GO" id="GO:0005829">
    <property type="term" value="C:cytosol"/>
    <property type="evidence" value="ECO:0007669"/>
    <property type="project" value="TreeGrafter"/>
</dbReference>
<feature type="signal peptide" evidence="3">
    <location>
        <begin position="1"/>
        <end position="27"/>
    </location>
</feature>
<dbReference type="EMBL" id="JACCCW010000001">
    <property type="protein sequence ID" value="NYF79269.1"/>
    <property type="molecule type" value="Genomic_DNA"/>
</dbReference>
<dbReference type="GO" id="GO:0017057">
    <property type="term" value="F:6-phosphogluconolactonase activity"/>
    <property type="evidence" value="ECO:0007669"/>
    <property type="project" value="TreeGrafter"/>
</dbReference>
<sequence>MKLTMMGRIAKASIFSLALGLGLTACSRDYTVAYVYATTAKANPGLIDAYGVDYQSGALVQLADSPIPAGRNPVAIVSATSSKTGNQYLFVLNHDDSTVGSYAVGTDGKLYAENTYNTTGSFPVAAAVDSTGSYLYVAYTYQNAYTTASPGPGGISIFPITYSTSGGSESVALGTASNVNIGNSPVGIIASKYNHFVYVVDAETPSGASPIGEILGFSENTSTGALTPLSGVNITSNLQTVTGLPTATGYTAGVTPSAIAENPLSTFVYVTDKVSNQLIGYIVQADGSLVAMVNGPFTTGQYPVAITIDPRGAYLYVANFNASTLSAYAINTATGTPTNSVGGSTAVGTNPVGVTIEPALGIYLFTANQTDGTVSGEQLSPNNGGLKSIQNTPFPASGLPTAIVSVVNGEHLTSTSVTTPTN</sequence>
<name>A0A7Y9TG97_9BACT</name>
<dbReference type="InterPro" id="IPR015943">
    <property type="entry name" value="WD40/YVTN_repeat-like_dom_sf"/>
</dbReference>
<evidence type="ECO:0000256" key="2">
    <source>
        <dbReference type="ARBA" id="ARBA00022526"/>
    </source>
</evidence>
<evidence type="ECO:0000256" key="3">
    <source>
        <dbReference type="SAM" id="SignalP"/>
    </source>
</evidence>
<comment type="caution">
    <text evidence="4">The sequence shown here is derived from an EMBL/GenBank/DDBJ whole genome shotgun (WGS) entry which is preliminary data.</text>
</comment>
<keyword evidence="2" id="KW-0119">Carbohydrate metabolism</keyword>
<dbReference type="InterPro" id="IPR050282">
    <property type="entry name" value="Cycloisomerase_2"/>
</dbReference>
<evidence type="ECO:0000313" key="4">
    <source>
        <dbReference type="EMBL" id="NYF79269.1"/>
    </source>
</evidence>